<dbReference type="GO" id="GO:0008236">
    <property type="term" value="F:serine-type peptidase activity"/>
    <property type="evidence" value="ECO:0007669"/>
    <property type="project" value="InterPro"/>
</dbReference>
<evidence type="ECO:0000259" key="5">
    <source>
        <dbReference type="Pfam" id="PF18435"/>
    </source>
</evidence>
<proteinExistence type="predicted"/>
<dbReference type="OrthoDB" id="9764953at2"/>
<dbReference type="SUPFAM" id="SSF53474">
    <property type="entry name" value="alpha/beta-Hydrolases"/>
    <property type="match status" value="1"/>
</dbReference>
<reference evidence="6 8" key="1">
    <citation type="submission" date="2018-04" db="EMBL/GenBank/DDBJ databases">
        <title>Brenneria corticis sp.nov.</title>
        <authorList>
            <person name="Li Y."/>
        </authorList>
    </citation>
    <scope>NUCLEOTIDE SEQUENCE [LARGE SCALE GENOMIC DNA]</scope>
    <source>
        <strain evidence="6 8">LMG 2694</strain>
    </source>
</reference>
<sequence>MPSRREFLVMGVCSGALMAIGAPVFAAGGTRSATAATAITQVFGDGIRLTGVAVEYDAAIKSAELLTTSFQVAGRTVTGVFASTSANPADRAAEGRFAIITLSPEDENAPLAGKAQAQGGGPASSPAGGNGAGKRGGGPGHAGDIPAYDTVYKTAAASVVQSAAVAMTNGDVIPASRKALATTRVENPIVDDFRQLAFHDPQTGKMLRYNLFVPKNHAAGTACPLVLFMHDAGATSDVTRTTLYQGLGAVSWASPEDQARRPCFVLAPQYAEIIADDDSKTSAMLDTTINLIKALAEQYNIDRNRLYATGQSGGCMMSIAMNIKYPTLFAASFLVAGQWDPARVKPLAKQKLWILVSQDDDKAYPGQNAITANLEKEGAKISRAVWDGTWTPQQFRRAFEKIEAENSPINYVTFRKGTVIPANQSSAGASGHRNTWRIAYTIEPIREWIFRQHK</sequence>
<dbReference type="RefSeq" id="WP_009113614.1">
    <property type="nucleotide sequence ID" value="NZ_CP034036.1"/>
</dbReference>
<dbReference type="Proteomes" id="UP000303847">
    <property type="component" value="Chromosome"/>
</dbReference>
<dbReference type="GO" id="GO:0006508">
    <property type="term" value="P:proteolysis"/>
    <property type="evidence" value="ECO:0007669"/>
    <property type="project" value="InterPro"/>
</dbReference>
<feature type="region of interest" description="Disordered" evidence="2">
    <location>
        <begin position="110"/>
        <end position="140"/>
    </location>
</feature>
<dbReference type="InterPro" id="IPR041172">
    <property type="entry name" value="EstA_Ig-like_N"/>
</dbReference>
<evidence type="ECO:0000313" key="7">
    <source>
        <dbReference type="EMBL" id="QCR05331.1"/>
    </source>
</evidence>
<feature type="signal peptide" evidence="3">
    <location>
        <begin position="1"/>
        <end position="26"/>
    </location>
</feature>
<evidence type="ECO:0000259" key="4">
    <source>
        <dbReference type="Pfam" id="PF00326"/>
    </source>
</evidence>
<protein>
    <submittedName>
        <fullName evidence="6">Peptidase</fullName>
    </submittedName>
</protein>
<dbReference type="InterPro" id="IPR029058">
    <property type="entry name" value="AB_hydrolase_fold"/>
</dbReference>
<feature type="compositionally biased region" description="Gly residues" evidence="2">
    <location>
        <begin position="118"/>
        <end position="140"/>
    </location>
</feature>
<keyword evidence="1 3" id="KW-0732">Signal</keyword>
<keyword evidence="9" id="KW-1185">Reference proteome</keyword>
<dbReference type="Pfam" id="PF00326">
    <property type="entry name" value="Peptidase_S9"/>
    <property type="match status" value="1"/>
</dbReference>
<evidence type="ECO:0000256" key="3">
    <source>
        <dbReference type="SAM" id="SignalP"/>
    </source>
</evidence>
<dbReference type="AlphaFoldDB" id="A0A2U1UR50"/>
<accession>A0A2U1UR50</accession>
<dbReference type="Proteomes" id="UP000295985">
    <property type="component" value="Unassembled WGS sequence"/>
</dbReference>
<dbReference type="EMBL" id="QDKK01000016">
    <property type="protein sequence ID" value="PWC24139.1"/>
    <property type="molecule type" value="Genomic_DNA"/>
</dbReference>
<dbReference type="EMBL" id="CP034036">
    <property type="protein sequence ID" value="QCR05331.1"/>
    <property type="molecule type" value="Genomic_DNA"/>
</dbReference>
<gene>
    <name evidence="6" type="ORF">DDT54_11330</name>
    <name evidence="7" type="ORF">EH206_14725</name>
</gene>
<reference evidence="7 9" key="2">
    <citation type="submission" date="2018-11" db="EMBL/GenBank/DDBJ databases">
        <title>Genome sequences of Brenneria nigrifluens and Brenneria rubrifaciens.</title>
        <authorList>
            <person name="Poret-Peterson A.T."/>
            <person name="McClean A.E."/>
            <person name="Kluepfel D.A."/>
        </authorList>
    </citation>
    <scope>NUCLEOTIDE SEQUENCE [LARGE SCALE GENOMIC DNA]</scope>
    <source>
        <strain evidence="7 9">ATCC 13028</strain>
    </source>
</reference>
<name>A0A2U1UR50_9GAMM</name>
<evidence type="ECO:0000256" key="2">
    <source>
        <dbReference type="SAM" id="MobiDB-lite"/>
    </source>
</evidence>
<feature type="domain" description="Esterase Ig-like N-terminal" evidence="5">
    <location>
        <begin position="36"/>
        <end position="173"/>
    </location>
</feature>
<organism evidence="6 8">
    <name type="scientific">Brenneria nigrifluens DSM 30175 = ATCC 13028</name>
    <dbReference type="NCBI Taxonomy" id="1121120"/>
    <lineage>
        <taxon>Bacteria</taxon>
        <taxon>Pseudomonadati</taxon>
        <taxon>Pseudomonadota</taxon>
        <taxon>Gammaproteobacteria</taxon>
        <taxon>Enterobacterales</taxon>
        <taxon>Pectobacteriaceae</taxon>
        <taxon>Brenneria</taxon>
    </lineage>
</organism>
<evidence type="ECO:0000256" key="1">
    <source>
        <dbReference type="ARBA" id="ARBA00022729"/>
    </source>
</evidence>
<dbReference type="Pfam" id="PF18435">
    <property type="entry name" value="EstA_Ig_like"/>
    <property type="match status" value="1"/>
</dbReference>
<dbReference type="Gene3D" id="2.60.40.2180">
    <property type="match status" value="1"/>
</dbReference>
<dbReference type="PROSITE" id="PS51318">
    <property type="entry name" value="TAT"/>
    <property type="match status" value="1"/>
</dbReference>
<dbReference type="PANTHER" id="PTHR43037:SF1">
    <property type="entry name" value="BLL1128 PROTEIN"/>
    <property type="match status" value="1"/>
</dbReference>
<evidence type="ECO:0000313" key="9">
    <source>
        <dbReference type="Proteomes" id="UP000303847"/>
    </source>
</evidence>
<dbReference type="InterPro" id="IPR050955">
    <property type="entry name" value="Plant_Biomass_Hydrol_Est"/>
</dbReference>
<dbReference type="InterPro" id="IPR006311">
    <property type="entry name" value="TAT_signal"/>
</dbReference>
<evidence type="ECO:0000313" key="6">
    <source>
        <dbReference type="EMBL" id="PWC24139.1"/>
    </source>
</evidence>
<dbReference type="Gene3D" id="3.40.50.1820">
    <property type="entry name" value="alpha/beta hydrolase"/>
    <property type="match status" value="1"/>
</dbReference>
<feature type="domain" description="Peptidase S9 prolyl oligopeptidase catalytic" evidence="4">
    <location>
        <begin position="288"/>
        <end position="343"/>
    </location>
</feature>
<dbReference type="InterPro" id="IPR001375">
    <property type="entry name" value="Peptidase_S9_cat"/>
</dbReference>
<evidence type="ECO:0000313" key="8">
    <source>
        <dbReference type="Proteomes" id="UP000295985"/>
    </source>
</evidence>
<dbReference type="PANTHER" id="PTHR43037">
    <property type="entry name" value="UNNAMED PRODUCT-RELATED"/>
    <property type="match status" value="1"/>
</dbReference>
<feature type="chain" id="PRO_5015687222" evidence="3">
    <location>
        <begin position="27"/>
        <end position="454"/>
    </location>
</feature>